<dbReference type="InterPro" id="IPR013216">
    <property type="entry name" value="Methyltransf_11"/>
</dbReference>
<evidence type="ECO:0000259" key="1">
    <source>
        <dbReference type="Pfam" id="PF08241"/>
    </source>
</evidence>
<dbReference type="PANTHER" id="PTHR43591:SF24">
    <property type="entry name" value="2-METHOXY-6-POLYPRENYL-1,4-BENZOQUINOL METHYLASE, MITOCHONDRIAL"/>
    <property type="match status" value="1"/>
</dbReference>
<dbReference type="Proteomes" id="UP001141650">
    <property type="component" value="Unassembled WGS sequence"/>
</dbReference>
<dbReference type="GO" id="GO:0008757">
    <property type="term" value="F:S-adenosylmethionine-dependent methyltransferase activity"/>
    <property type="evidence" value="ECO:0007669"/>
    <property type="project" value="InterPro"/>
</dbReference>
<name>A0AA41XI04_9MYCO</name>
<accession>A0AA41XI04</accession>
<dbReference type="Gene3D" id="3.40.50.150">
    <property type="entry name" value="Vaccinia Virus protein VP39"/>
    <property type="match status" value="1"/>
</dbReference>
<reference evidence="2" key="1">
    <citation type="submission" date="2020-07" db="EMBL/GenBank/DDBJ databases">
        <authorList>
            <person name="Pettersson B.M.F."/>
            <person name="Behra P.R.K."/>
            <person name="Ramesh M."/>
            <person name="Das S."/>
            <person name="Dasgupta S."/>
            <person name="Kirsebom L.A."/>
        </authorList>
    </citation>
    <scope>NUCLEOTIDE SEQUENCE</scope>
    <source>
        <strain evidence="2">CCUG 55640</strain>
    </source>
</reference>
<evidence type="ECO:0000313" key="3">
    <source>
        <dbReference type="Proteomes" id="UP001141650"/>
    </source>
</evidence>
<feature type="domain" description="Methyltransferase type 11" evidence="1">
    <location>
        <begin position="105"/>
        <end position="198"/>
    </location>
</feature>
<dbReference type="InterPro" id="IPR029063">
    <property type="entry name" value="SAM-dependent_MTases_sf"/>
</dbReference>
<dbReference type="CDD" id="cd02440">
    <property type="entry name" value="AdoMet_MTases"/>
    <property type="match status" value="1"/>
</dbReference>
<dbReference type="PANTHER" id="PTHR43591">
    <property type="entry name" value="METHYLTRANSFERASE"/>
    <property type="match status" value="1"/>
</dbReference>
<dbReference type="AlphaFoldDB" id="A0AA41XI04"/>
<protein>
    <submittedName>
        <fullName evidence="2">Class I SAM-dependent methyltransferase</fullName>
    </submittedName>
</protein>
<dbReference type="GO" id="GO:0032259">
    <property type="term" value="P:methylation"/>
    <property type="evidence" value="ECO:0007669"/>
    <property type="project" value="UniProtKB-KW"/>
</dbReference>
<comment type="caution">
    <text evidence="2">The sequence shown here is derived from an EMBL/GenBank/DDBJ whole genome shotgun (WGS) entry which is preliminary data.</text>
</comment>
<gene>
    <name evidence="2" type="ORF">H7K38_00895</name>
</gene>
<dbReference type="SUPFAM" id="SSF53335">
    <property type="entry name" value="S-adenosyl-L-methionine-dependent methyltransferases"/>
    <property type="match status" value="1"/>
</dbReference>
<sequence length="288" mass="31470">MDSHSESTAQVQSQEGSQVAMSAHLADDLLATTADGWRNFYNQLSQRLETVGLANVSFFLNYGYLPTDSNNEAAFDIREGTFNANSVRLVLEVIGSLDLNDRTIVDIGCGRGGNTAVVAEKFSAQVIGIDMSSEAIAFCSKTHTKNPIDFRVGNALDIPLADDSCDAIVNVESSHSYGNLPKFLTEVARICRPGGWFLHTDFLSPEDWDQVRMRLKRSGFVTKSDRDITGNVLASRDQATDTWAEVYGDANARVANFLALPGSAIYEQMRAGLLEYRILRSQLQAGAA</sequence>
<proteinExistence type="predicted"/>
<keyword evidence="2" id="KW-0489">Methyltransferase</keyword>
<organism evidence="2 3">
    <name type="scientific">Mycobacterium alsense</name>
    <dbReference type="NCBI Taxonomy" id="324058"/>
    <lineage>
        <taxon>Bacteria</taxon>
        <taxon>Bacillati</taxon>
        <taxon>Actinomycetota</taxon>
        <taxon>Actinomycetes</taxon>
        <taxon>Mycobacteriales</taxon>
        <taxon>Mycobacteriaceae</taxon>
        <taxon>Mycobacterium</taxon>
    </lineage>
</organism>
<keyword evidence="2" id="KW-0808">Transferase</keyword>
<dbReference type="Pfam" id="PF08241">
    <property type="entry name" value="Methyltransf_11"/>
    <property type="match status" value="1"/>
</dbReference>
<reference evidence="2" key="2">
    <citation type="journal article" date="2022" name="BMC Genomics">
        <title>Comparative genome analysis of mycobacteria focusing on tRNA and non-coding RNA.</title>
        <authorList>
            <person name="Behra P.R.K."/>
            <person name="Pettersson B.M.F."/>
            <person name="Ramesh M."/>
            <person name="Das S."/>
            <person name="Dasgupta S."/>
            <person name="Kirsebom L.A."/>
        </authorList>
    </citation>
    <scope>NUCLEOTIDE SEQUENCE</scope>
    <source>
        <strain evidence="2">CCUG 55640</strain>
    </source>
</reference>
<dbReference type="RefSeq" id="WP_083139607.1">
    <property type="nucleotide sequence ID" value="NZ_JACKVH010000004.1"/>
</dbReference>
<evidence type="ECO:0000313" key="2">
    <source>
        <dbReference type="EMBL" id="MCV7377211.1"/>
    </source>
</evidence>
<dbReference type="EMBL" id="JACKVH010000004">
    <property type="protein sequence ID" value="MCV7377211.1"/>
    <property type="molecule type" value="Genomic_DNA"/>
</dbReference>